<feature type="transmembrane region" description="Helical" evidence="8">
    <location>
        <begin position="167"/>
        <end position="192"/>
    </location>
</feature>
<dbReference type="InterPro" id="IPR050297">
    <property type="entry name" value="LipidA_mod_glycosyltrf_83"/>
</dbReference>
<feature type="transmembrane region" description="Helical" evidence="8">
    <location>
        <begin position="263"/>
        <end position="289"/>
    </location>
</feature>
<feature type="transmembrane region" description="Helical" evidence="8">
    <location>
        <begin position="309"/>
        <end position="332"/>
    </location>
</feature>
<keyword evidence="2" id="KW-1003">Cell membrane</keyword>
<feature type="transmembrane region" description="Helical" evidence="8">
    <location>
        <begin position="362"/>
        <end position="381"/>
    </location>
</feature>
<dbReference type="EC" id="2.4.1.-" evidence="9"/>
<evidence type="ECO:0000256" key="1">
    <source>
        <dbReference type="ARBA" id="ARBA00004651"/>
    </source>
</evidence>
<keyword evidence="3 9" id="KW-0328">Glycosyltransferase</keyword>
<organism evidence="9 10">
    <name type="scientific">Cryobacterium roopkundense</name>
    <dbReference type="NCBI Taxonomy" id="1001240"/>
    <lineage>
        <taxon>Bacteria</taxon>
        <taxon>Bacillati</taxon>
        <taxon>Actinomycetota</taxon>
        <taxon>Actinomycetes</taxon>
        <taxon>Micrococcales</taxon>
        <taxon>Microbacteriaceae</taxon>
        <taxon>Cryobacterium</taxon>
    </lineage>
</organism>
<feature type="transmembrane region" description="Helical" evidence="8">
    <location>
        <begin position="12"/>
        <end position="33"/>
    </location>
</feature>
<evidence type="ECO:0000256" key="7">
    <source>
        <dbReference type="ARBA" id="ARBA00023136"/>
    </source>
</evidence>
<comment type="subcellular location">
    <subcellularLocation>
        <location evidence="1">Cell membrane</location>
        <topology evidence="1">Multi-pass membrane protein</topology>
    </subcellularLocation>
</comment>
<reference evidence="9 10" key="1">
    <citation type="submission" date="2020-08" db="EMBL/GenBank/DDBJ databases">
        <title>Sequencing the genomes of 1000 actinobacteria strains.</title>
        <authorList>
            <person name="Klenk H.-P."/>
        </authorList>
    </citation>
    <scope>NUCLEOTIDE SEQUENCE [LARGE SCALE GENOMIC DNA]</scope>
    <source>
        <strain evidence="9 10">DSM 21065</strain>
    </source>
</reference>
<keyword evidence="6 8" id="KW-1133">Transmembrane helix</keyword>
<evidence type="ECO:0000313" key="10">
    <source>
        <dbReference type="Proteomes" id="UP000561726"/>
    </source>
</evidence>
<dbReference type="RefSeq" id="WP_183323515.1">
    <property type="nucleotide sequence ID" value="NZ_JACHBQ010000001.1"/>
</dbReference>
<keyword evidence="4 9" id="KW-0808">Transferase</keyword>
<dbReference type="Proteomes" id="UP000561726">
    <property type="component" value="Unassembled WGS sequence"/>
</dbReference>
<evidence type="ECO:0000256" key="4">
    <source>
        <dbReference type="ARBA" id="ARBA00022679"/>
    </source>
</evidence>
<feature type="transmembrane region" description="Helical" evidence="8">
    <location>
        <begin position="339"/>
        <end position="356"/>
    </location>
</feature>
<sequence length="517" mass="55840">MTKASRRFGSQRVADAALLGTIALLVSVAFSWVPSVWFDEAATITSATRSWSDLAHLLESVDLVHGLYYAGMHVWFDIVPYSPFTLRLPSAIFTGLAAGMLTFLTSSITNRRTAVLAGLAFTLLPRVTWSGAEGRSFALGTALAVLMTLVFVAAWRRGRERRRIRTLWWAVYGVLAVLGTGVFLYLALLVVAHGVTAAWTRLAQADSAIEGPGSRTASAGLLGWLGASVAAAVILVPFVLTVSGQSQQVSWIPPITAQTLNDIVVWQWFALNPAFAVAGWALVLTGGTVLVRRSRRTPVIPEAPLAPSLLAIAVPWIVVPTLGLIVASLLVSPLYSPRYLTFGAPAVALLMGVALASIRRNWLTVVAVAALVALAAPQYVAQRMPEAKQNSSWHEVATLVATERAKHPVEKSAVIFGPVRQHPAATTRIISLSYPEAFAGMVDVKLKTPAAEAGTLWEKQYPIAEVTNRFDGVDEVWLVTSDKQDWRPSITAKLGALGYDLDTEWNLTGVNVLRYER</sequence>
<dbReference type="GO" id="GO:0016763">
    <property type="term" value="F:pentosyltransferase activity"/>
    <property type="evidence" value="ECO:0007669"/>
    <property type="project" value="TreeGrafter"/>
</dbReference>
<feature type="transmembrane region" description="Helical" evidence="8">
    <location>
        <begin position="84"/>
        <end position="104"/>
    </location>
</feature>
<dbReference type="GO" id="GO:0009103">
    <property type="term" value="P:lipopolysaccharide biosynthetic process"/>
    <property type="evidence" value="ECO:0007669"/>
    <property type="project" value="UniProtKB-ARBA"/>
</dbReference>
<evidence type="ECO:0000256" key="5">
    <source>
        <dbReference type="ARBA" id="ARBA00022692"/>
    </source>
</evidence>
<dbReference type="AlphaFoldDB" id="A0A7W8ZXR2"/>
<dbReference type="GO" id="GO:0005886">
    <property type="term" value="C:plasma membrane"/>
    <property type="evidence" value="ECO:0007669"/>
    <property type="project" value="UniProtKB-SubCell"/>
</dbReference>
<feature type="transmembrane region" description="Helical" evidence="8">
    <location>
        <begin position="113"/>
        <end position="131"/>
    </location>
</feature>
<feature type="transmembrane region" description="Helical" evidence="8">
    <location>
        <begin position="221"/>
        <end position="242"/>
    </location>
</feature>
<evidence type="ECO:0000313" key="9">
    <source>
        <dbReference type="EMBL" id="MBB5642106.1"/>
    </source>
</evidence>
<comment type="caution">
    <text evidence="9">The sequence shown here is derived from an EMBL/GenBank/DDBJ whole genome shotgun (WGS) entry which is preliminary data.</text>
</comment>
<protein>
    <submittedName>
        <fullName evidence="9">Mannosyltransferase</fullName>
        <ecNumber evidence="9">2.4.1.-</ecNumber>
    </submittedName>
</protein>
<keyword evidence="5 8" id="KW-0812">Transmembrane</keyword>
<dbReference type="EMBL" id="JACHBQ010000001">
    <property type="protein sequence ID" value="MBB5642106.1"/>
    <property type="molecule type" value="Genomic_DNA"/>
</dbReference>
<feature type="transmembrane region" description="Helical" evidence="8">
    <location>
        <begin position="137"/>
        <end position="155"/>
    </location>
</feature>
<proteinExistence type="predicted"/>
<accession>A0A7W8ZXR2</accession>
<evidence type="ECO:0000256" key="8">
    <source>
        <dbReference type="SAM" id="Phobius"/>
    </source>
</evidence>
<dbReference type="PANTHER" id="PTHR33908">
    <property type="entry name" value="MANNOSYLTRANSFERASE YKCB-RELATED"/>
    <property type="match status" value="1"/>
</dbReference>
<evidence type="ECO:0000256" key="6">
    <source>
        <dbReference type="ARBA" id="ARBA00022989"/>
    </source>
</evidence>
<dbReference type="GO" id="GO:0010041">
    <property type="term" value="P:response to iron(III) ion"/>
    <property type="evidence" value="ECO:0007669"/>
    <property type="project" value="TreeGrafter"/>
</dbReference>
<evidence type="ECO:0000256" key="3">
    <source>
        <dbReference type="ARBA" id="ARBA00022676"/>
    </source>
</evidence>
<gene>
    <name evidence="9" type="ORF">BJ997_002654</name>
</gene>
<keyword evidence="7 8" id="KW-0472">Membrane</keyword>
<name>A0A7W8ZXR2_9MICO</name>
<dbReference type="PANTHER" id="PTHR33908:SF3">
    <property type="entry name" value="UNDECAPRENYL PHOSPHATE-ALPHA-4-AMINO-4-DEOXY-L-ARABINOSE ARABINOSYL TRANSFERASE"/>
    <property type="match status" value="1"/>
</dbReference>
<evidence type="ECO:0000256" key="2">
    <source>
        <dbReference type="ARBA" id="ARBA00022475"/>
    </source>
</evidence>